<dbReference type="Proteomes" id="UP001176941">
    <property type="component" value="Chromosome 4"/>
</dbReference>
<organism evidence="2 3">
    <name type="scientific">Rangifer tarandus platyrhynchus</name>
    <name type="common">Svalbard reindeer</name>
    <dbReference type="NCBI Taxonomy" id="3082113"/>
    <lineage>
        <taxon>Eukaryota</taxon>
        <taxon>Metazoa</taxon>
        <taxon>Chordata</taxon>
        <taxon>Craniata</taxon>
        <taxon>Vertebrata</taxon>
        <taxon>Euteleostomi</taxon>
        <taxon>Mammalia</taxon>
        <taxon>Eutheria</taxon>
        <taxon>Laurasiatheria</taxon>
        <taxon>Artiodactyla</taxon>
        <taxon>Ruminantia</taxon>
        <taxon>Pecora</taxon>
        <taxon>Cervidae</taxon>
        <taxon>Odocoileinae</taxon>
        <taxon>Rangifer</taxon>
    </lineage>
</organism>
<name>A0ABN8ZLY1_RANTA</name>
<evidence type="ECO:0000256" key="1">
    <source>
        <dbReference type="SAM" id="MobiDB-lite"/>
    </source>
</evidence>
<sequence length="154" mass="17101">MAGDILHPLALRKLTQGPSIANQNCQLWKRRQQWLRPMGSFGDRRGAASPDPGLGLFSTHCPRRPLYTPVPRNQDTSRASSQTLRSGVQTTPCSEATRVSEEVTGGRKAEAWRLAPADTLPKLKKAVKNEPRGKENTMSLSLERLDQDSLRTEL</sequence>
<accession>A0ABN8ZLY1</accession>
<feature type="region of interest" description="Disordered" evidence="1">
    <location>
        <begin position="126"/>
        <end position="154"/>
    </location>
</feature>
<dbReference type="EMBL" id="OX459940">
    <property type="protein sequence ID" value="CAI9174485.1"/>
    <property type="molecule type" value="Genomic_DNA"/>
</dbReference>
<gene>
    <name evidence="2" type="ORF">MRATA1EN1_LOCUS23447</name>
</gene>
<proteinExistence type="predicted"/>
<evidence type="ECO:0000313" key="3">
    <source>
        <dbReference type="Proteomes" id="UP001176941"/>
    </source>
</evidence>
<evidence type="ECO:0000313" key="2">
    <source>
        <dbReference type="EMBL" id="CAI9174485.1"/>
    </source>
</evidence>
<protein>
    <submittedName>
        <fullName evidence="2">Uncharacterized protein</fullName>
    </submittedName>
</protein>
<feature type="compositionally biased region" description="Basic and acidic residues" evidence="1">
    <location>
        <begin position="143"/>
        <end position="154"/>
    </location>
</feature>
<keyword evidence="3" id="KW-1185">Reference proteome</keyword>
<feature type="compositionally biased region" description="Polar residues" evidence="1">
    <location>
        <begin position="71"/>
        <end position="94"/>
    </location>
</feature>
<reference evidence="2" key="1">
    <citation type="submission" date="2023-04" db="EMBL/GenBank/DDBJ databases">
        <authorList>
            <consortium name="ELIXIR-Norway"/>
        </authorList>
    </citation>
    <scope>NUCLEOTIDE SEQUENCE [LARGE SCALE GENOMIC DNA]</scope>
</reference>
<feature type="region of interest" description="Disordered" evidence="1">
    <location>
        <begin position="41"/>
        <end position="104"/>
    </location>
</feature>